<feature type="region of interest" description="Disordered" evidence="1">
    <location>
        <begin position="56"/>
        <end position="110"/>
    </location>
</feature>
<dbReference type="Proteomes" id="UP000006906">
    <property type="component" value="Chromosome 9"/>
</dbReference>
<dbReference type="KEGG" id="cre:CHLRE_09g417013v5"/>
<dbReference type="ExpressionAtlas" id="A0A2K3DG16">
    <property type="expression patterns" value="differential"/>
</dbReference>
<dbReference type="EMBL" id="CM008970">
    <property type="protein sequence ID" value="PNW79484.1"/>
    <property type="molecule type" value="Genomic_DNA"/>
</dbReference>
<name>A0A2K3DG16_CHLRE</name>
<dbReference type="Gramene" id="PNW79484">
    <property type="protein sequence ID" value="PNW79484"/>
    <property type="gene ID" value="CHLRE_09g417013v5"/>
</dbReference>
<gene>
    <name evidence="2" type="ORF">CHLRE_09g417013v5</name>
</gene>
<sequence length="110" mass="11005">MTRPDPGGYAQARFGSTEHVAATVLEAQQAPPLLSKASLAVFTAAPGSPAITHSALCESRSHSTATSGSEPRSAVPSRQASLPAGGPPGNDTGADEVGRGQVRARVSVTA</sequence>
<dbReference type="InParanoid" id="A0A2K3DG16"/>
<proteinExistence type="predicted"/>
<dbReference type="RefSeq" id="XP_001696760.2">
    <property type="nucleotide sequence ID" value="XM_001696708.2"/>
</dbReference>
<organism evidence="2 3">
    <name type="scientific">Chlamydomonas reinhardtii</name>
    <name type="common">Chlamydomonas smithii</name>
    <dbReference type="NCBI Taxonomy" id="3055"/>
    <lineage>
        <taxon>Eukaryota</taxon>
        <taxon>Viridiplantae</taxon>
        <taxon>Chlorophyta</taxon>
        <taxon>core chlorophytes</taxon>
        <taxon>Chlorophyceae</taxon>
        <taxon>CS clade</taxon>
        <taxon>Chlamydomonadales</taxon>
        <taxon>Chlamydomonadaceae</taxon>
        <taxon>Chlamydomonas</taxon>
    </lineage>
</organism>
<evidence type="ECO:0000313" key="3">
    <source>
        <dbReference type="Proteomes" id="UP000006906"/>
    </source>
</evidence>
<protein>
    <submittedName>
        <fullName evidence="2">Uncharacterized protein</fullName>
    </submittedName>
</protein>
<reference evidence="2 3" key="1">
    <citation type="journal article" date="2007" name="Science">
        <title>The Chlamydomonas genome reveals the evolution of key animal and plant functions.</title>
        <authorList>
            <person name="Merchant S.S."/>
            <person name="Prochnik S.E."/>
            <person name="Vallon O."/>
            <person name="Harris E.H."/>
            <person name="Karpowicz S.J."/>
            <person name="Witman G.B."/>
            <person name="Terry A."/>
            <person name="Salamov A."/>
            <person name="Fritz-Laylin L.K."/>
            <person name="Marechal-Drouard L."/>
            <person name="Marshall W.F."/>
            <person name="Qu L.H."/>
            <person name="Nelson D.R."/>
            <person name="Sanderfoot A.A."/>
            <person name="Spalding M.H."/>
            <person name="Kapitonov V.V."/>
            <person name="Ren Q."/>
            <person name="Ferris P."/>
            <person name="Lindquist E."/>
            <person name="Shapiro H."/>
            <person name="Lucas S.M."/>
            <person name="Grimwood J."/>
            <person name="Schmutz J."/>
            <person name="Cardol P."/>
            <person name="Cerutti H."/>
            <person name="Chanfreau G."/>
            <person name="Chen C.L."/>
            <person name="Cognat V."/>
            <person name="Croft M.T."/>
            <person name="Dent R."/>
            <person name="Dutcher S."/>
            <person name="Fernandez E."/>
            <person name="Fukuzawa H."/>
            <person name="Gonzalez-Ballester D."/>
            <person name="Gonzalez-Halphen D."/>
            <person name="Hallmann A."/>
            <person name="Hanikenne M."/>
            <person name="Hippler M."/>
            <person name="Inwood W."/>
            <person name="Jabbari K."/>
            <person name="Kalanon M."/>
            <person name="Kuras R."/>
            <person name="Lefebvre P.A."/>
            <person name="Lemaire S.D."/>
            <person name="Lobanov A.V."/>
            <person name="Lohr M."/>
            <person name="Manuell A."/>
            <person name="Meier I."/>
            <person name="Mets L."/>
            <person name="Mittag M."/>
            <person name="Mittelmeier T."/>
            <person name="Moroney J.V."/>
            <person name="Moseley J."/>
            <person name="Napoli C."/>
            <person name="Nedelcu A.M."/>
            <person name="Niyogi K."/>
            <person name="Novoselov S.V."/>
            <person name="Paulsen I.T."/>
            <person name="Pazour G."/>
            <person name="Purton S."/>
            <person name="Ral J.P."/>
            <person name="Riano-Pachon D.M."/>
            <person name="Riekhof W."/>
            <person name="Rymarquis L."/>
            <person name="Schroda M."/>
            <person name="Stern D."/>
            <person name="Umen J."/>
            <person name="Willows R."/>
            <person name="Wilson N."/>
            <person name="Zimmer S.L."/>
            <person name="Allmer J."/>
            <person name="Balk J."/>
            <person name="Bisova K."/>
            <person name="Chen C.J."/>
            <person name="Elias M."/>
            <person name="Gendler K."/>
            <person name="Hauser C."/>
            <person name="Lamb M.R."/>
            <person name="Ledford H."/>
            <person name="Long J.C."/>
            <person name="Minagawa J."/>
            <person name="Page M.D."/>
            <person name="Pan J."/>
            <person name="Pootakham W."/>
            <person name="Roje S."/>
            <person name="Rose A."/>
            <person name="Stahlberg E."/>
            <person name="Terauchi A.M."/>
            <person name="Yang P."/>
            <person name="Ball S."/>
            <person name="Bowler C."/>
            <person name="Dieckmann C.L."/>
            <person name="Gladyshev V.N."/>
            <person name="Green P."/>
            <person name="Jorgensen R."/>
            <person name="Mayfield S."/>
            <person name="Mueller-Roeber B."/>
            <person name="Rajamani S."/>
            <person name="Sayre R.T."/>
            <person name="Brokstein P."/>
            <person name="Dubchak I."/>
            <person name="Goodstein D."/>
            <person name="Hornick L."/>
            <person name="Huang Y.W."/>
            <person name="Jhaveri J."/>
            <person name="Luo Y."/>
            <person name="Martinez D."/>
            <person name="Ngau W.C."/>
            <person name="Otillar B."/>
            <person name="Poliakov A."/>
            <person name="Porter A."/>
            <person name="Szajkowski L."/>
            <person name="Werner G."/>
            <person name="Zhou K."/>
            <person name="Grigoriev I.V."/>
            <person name="Rokhsar D.S."/>
            <person name="Grossman A.R."/>
        </authorList>
    </citation>
    <scope>NUCLEOTIDE SEQUENCE [LARGE SCALE GENOMIC DNA]</scope>
    <source>
        <strain evidence="3">CC-503</strain>
    </source>
</reference>
<keyword evidence="3" id="KW-1185">Reference proteome</keyword>
<evidence type="ECO:0000313" key="2">
    <source>
        <dbReference type="EMBL" id="PNW79484.1"/>
    </source>
</evidence>
<dbReference type="AlphaFoldDB" id="A0A2K3DG16"/>
<accession>A0A2K3DG16</accession>
<evidence type="ECO:0000256" key="1">
    <source>
        <dbReference type="SAM" id="MobiDB-lite"/>
    </source>
</evidence>
<feature type="compositionally biased region" description="Polar residues" evidence="1">
    <location>
        <begin position="62"/>
        <end position="80"/>
    </location>
</feature>
<dbReference type="GeneID" id="5722400"/>